<evidence type="ECO:0000313" key="3">
    <source>
        <dbReference type="Proteomes" id="UP001497416"/>
    </source>
</evidence>
<reference evidence="2 3" key="1">
    <citation type="submission" date="2024-05" db="EMBL/GenBank/DDBJ databases">
        <authorList>
            <person name="Duchaud E."/>
        </authorList>
    </citation>
    <scope>NUCLEOTIDE SEQUENCE [LARGE SCALE GENOMIC DNA]</scope>
    <source>
        <strain evidence="2">Ena-SAMPLE-TAB-13-05-2024-13:56:06:370-140302</strain>
    </source>
</reference>
<evidence type="ECO:0000313" key="2">
    <source>
        <dbReference type="EMBL" id="CAL2080836.1"/>
    </source>
</evidence>
<dbReference type="SUPFAM" id="SSF48403">
    <property type="entry name" value="Ankyrin repeat"/>
    <property type="match status" value="1"/>
</dbReference>
<evidence type="ECO:0008006" key="4">
    <source>
        <dbReference type="Google" id="ProtNLM"/>
    </source>
</evidence>
<evidence type="ECO:0000256" key="1">
    <source>
        <dbReference type="SAM" id="SignalP"/>
    </source>
</evidence>
<dbReference type="SMART" id="SM00248">
    <property type="entry name" value="ANK"/>
    <property type="match status" value="2"/>
</dbReference>
<feature type="chain" id="PRO_5047400577" description="Ankyrin repeat protein" evidence="1">
    <location>
        <begin position="21"/>
        <end position="283"/>
    </location>
</feature>
<proteinExistence type="predicted"/>
<organism evidence="2 3">
    <name type="scientific">Tenacibaculum platacis</name>
    <dbReference type="NCBI Taxonomy" id="3137852"/>
    <lineage>
        <taxon>Bacteria</taxon>
        <taxon>Pseudomonadati</taxon>
        <taxon>Bacteroidota</taxon>
        <taxon>Flavobacteriia</taxon>
        <taxon>Flavobacteriales</taxon>
        <taxon>Flavobacteriaceae</taxon>
        <taxon>Tenacibaculum</taxon>
    </lineage>
</organism>
<dbReference type="InterPro" id="IPR002110">
    <property type="entry name" value="Ankyrin_rpt"/>
</dbReference>
<keyword evidence="1" id="KW-0732">Signal</keyword>
<feature type="signal peptide" evidence="1">
    <location>
        <begin position="1"/>
        <end position="20"/>
    </location>
</feature>
<sequence>MKRKSFILLVYSFLISSLYAQVKTSNINWNNQEYTSIQKLEIFAKACNAAQIKKLLQSDPNFEINYGQITLTPVQLAIDAFIKANNKGEIWKCDECINSVVNIMKDKRYDFRLQRLRTATDLIYAIKREKDLSKTPEITQRFEFLLYEKLKILDNKPDFDIQYSIGSYVDALNGNPGTAFEASSAFGTASFCLLTKKYSILLEEIDKRSGDNKFTPLMLAARFNNLYTAERLLFYGADYLKKFTGYQVNGIPVIGISNRAGNTAMTKLLIDYKDGKHNATGCK</sequence>
<keyword evidence="3" id="KW-1185">Reference proteome</keyword>
<accession>A0ABM9NVQ3</accession>
<name>A0ABM9NVQ3_9FLAO</name>
<protein>
    <recommendedName>
        <fullName evidence="4">Ankyrin repeat protein</fullName>
    </recommendedName>
</protein>
<dbReference type="InterPro" id="IPR036770">
    <property type="entry name" value="Ankyrin_rpt-contain_sf"/>
</dbReference>
<dbReference type="EMBL" id="CAXIXY010000003">
    <property type="protein sequence ID" value="CAL2080836.1"/>
    <property type="molecule type" value="Genomic_DNA"/>
</dbReference>
<dbReference type="Gene3D" id="1.25.40.20">
    <property type="entry name" value="Ankyrin repeat-containing domain"/>
    <property type="match status" value="1"/>
</dbReference>
<gene>
    <name evidence="2" type="ORF">T190607A01A_11095</name>
</gene>
<dbReference type="RefSeq" id="WP_348710892.1">
    <property type="nucleotide sequence ID" value="NZ_CAXIXY010000003.1"/>
</dbReference>
<dbReference type="Proteomes" id="UP001497416">
    <property type="component" value="Unassembled WGS sequence"/>
</dbReference>
<comment type="caution">
    <text evidence="2">The sequence shown here is derived from an EMBL/GenBank/DDBJ whole genome shotgun (WGS) entry which is preliminary data.</text>
</comment>
<dbReference type="Pfam" id="PF00023">
    <property type="entry name" value="Ank"/>
    <property type="match status" value="1"/>
</dbReference>